<dbReference type="GO" id="GO:0019185">
    <property type="term" value="C:snRNA-activating protein complex"/>
    <property type="evidence" value="ECO:0007669"/>
    <property type="project" value="TreeGrafter"/>
</dbReference>
<dbReference type="Pfam" id="PF00249">
    <property type="entry name" value="Myb_DNA-binding"/>
    <property type="match status" value="2"/>
</dbReference>
<accession>A0A9W8IJ96</accession>
<dbReference type="GO" id="GO:0042796">
    <property type="term" value="P:snRNA transcription by RNA polymerase III"/>
    <property type="evidence" value="ECO:0007669"/>
    <property type="project" value="TreeGrafter"/>
</dbReference>
<dbReference type="AlphaFoldDB" id="A0A9W8IJ96"/>
<organism evidence="7 8">
    <name type="scientific">Coemansia aciculifera</name>
    <dbReference type="NCBI Taxonomy" id="417176"/>
    <lineage>
        <taxon>Eukaryota</taxon>
        <taxon>Fungi</taxon>
        <taxon>Fungi incertae sedis</taxon>
        <taxon>Zoopagomycota</taxon>
        <taxon>Kickxellomycotina</taxon>
        <taxon>Kickxellomycetes</taxon>
        <taxon>Kickxellales</taxon>
        <taxon>Kickxellaceae</taxon>
        <taxon>Coemansia</taxon>
    </lineage>
</organism>
<dbReference type="InterPro" id="IPR009057">
    <property type="entry name" value="Homeodomain-like_sf"/>
</dbReference>
<evidence type="ECO:0000313" key="7">
    <source>
        <dbReference type="EMBL" id="KAJ2865030.1"/>
    </source>
</evidence>
<proteinExistence type="predicted"/>
<dbReference type="GO" id="GO:0042795">
    <property type="term" value="P:snRNA transcription by RNA polymerase II"/>
    <property type="evidence" value="ECO:0007669"/>
    <property type="project" value="TreeGrafter"/>
</dbReference>
<protein>
    <submittedName>
        <fullName evidence="7">Uncharacterized protein</fullName>
    </submittedName>
</protein>
<dbReference type="PROSITE" id="PS50090">
    <property type="entry name" value="MYB_LIKE"/>
    <property type="match status" value="3"/>
</dbReference>
<dbReference type="SUPFAM" id="SSF46689">
    <property type="entry name" value="Homeodomain-like"/>
    <property type="match status" value="2"/>
</dbReference>
<dbReference type="Proteomes" id="UP001140074">
    <property type="component" value="Unassembled WGS sequence"/>
</dbReference>
<dbReference type="InterPro" id="IPR051575">
    <property type="entry name" value="Myb-like_DNA-bd"/>
</dbReference>
<dbReference type="EMBL" id="JANBUY010000070">
    <property type="protein sequence ID" value="KAJ2865030.1"/>
    <property type="molecule type" value="Genomic_DNA"/>
</dbReference>
<dbReference type="SMART" id="SM00717">
    <property type="entry name" value="SANT"/>
    <property type="match status" value="3"/>
</dbReference>
<feature type="domain" description="HTH myb-type" evidence="6">
    <location>
        <begin position="170"/>
        <end position="197"/>
    </location>
</feature>
<evidence type="ECO:0000259" key="5">
    <source>
        <dbReference type="PROSITE" id="PS50090"/>
    </source>
</evidence>
<keyword evidence="8" id="KW-1185">Reference proteome</keyword>
<evidence type="ECO:0000256" key="3">
    <source>
        <dbReference type="ARBA" id="ARBA00023163"/>
    </source>
</evidence>
<comment type="caution">
    <text evidence="7">The sequence shown here is derived from an EMBL/GenBank/DDBJ whole genome shotgun (WGS) entry which is preliminary data.</text>
</comment>
<keyword evidence="1" id="KW-0805">Transcription regulation</keyword>
<dbReference type="PANTHER" id="PTHR46621">
    <property type="entry name" value="SNRNA-ACTIVATING PROTEIN COMPLEX SUBUNIT 4"/>
    <property type="match status" value="1"/>
</dbReference>
<feature type="domain" description="Myb-like" evidence="5">
    <location>
        <begin position="268"/>
        <end position="317"/>
    </location>
</feature>
<dbReference type="Pfam" id="PF13921">
    <property type="entry name" value="Myb_DNA-bind_6"/>
    <property type="match status" value="1"/>
</dbReference>
<reference evidence="7" key="1">
    <citation type="submission" date="2022-07" db="EMBL/GenBank/DDBJ databases">
        <title>Phylogenomic reconstructions and comparative analyses of Kickxellomycotina fungi.</title>
        <authorList>
            <person name="Reynolds N.K."/>
            <person name="Stajich J.E."/>
            <person name="Barry K."/>
            <person name="Grigoriev I.V."/>
            <person name="Crous P."/>
            <person name="Smith M.E."/>
        </authorList>
    </citation>
    <scope>NUCLEOTIDE SEQUENCE</scope>
    <source>
        <strain evidence="7">RSA 476</strain>
    </source>
</reference>
<dbReference type="PROSITE" id="PS51294">
    <property type="entry name" value="HTH_MYB"/>
    <property type="match status" value="2"/>
</dbReference>
<dbReference type="CDD" id="cd00167">
    <property type="entry name" value="SANT"/>
    <property type="match status" value="3"/>
</dbReference>
<dbReference type="InterPro" id="IPR017930">
    <property type="entry name" value="Myb_dom"/>
</dbReference>
<keyword evidence="4" id="KW-0539">Nucleus</keyword>
<keyword evidence="3" id="KW-0804">Transcription</keyword>
<dbReference type="GO" id="GO:0001006">
    <property type="term" value="F:RNA polymerase III type 3 promoter sequence-specific DNA binding"/>
    <property type="evidence" value="ECO:0007669"/>
    <property type="project" value="TreeGrafter"/>
</dbReference>
<feature type="domain" description="Myb-like" evidence="5">
    <location>
        <begin position="34"/>
        <end position="78"/>
    </location>
</feature>
<feature type="domain" description="HTH myb-type" evidence="6">
    <location>
        <begin position="34"/>
        <end position="82"/>
    </location>
</feature>
<evidence type="ECO:0000256" key="2">
    <source>
        <dbReference type="ARBA" id="ARBA00023125"/>
    </source>
</evidence>
<dbReference type="PANTHER" id="PTHR46621:SF1">
    <property type="entry name" value="SNRNA-ACTIVATING PROTEIN COMPLEX SUBUNIT 4"/>
    <property type="match status" value="1"/>
</dbReference>
<dbReference type="Gene3D" id="1.10.10.60">
    <property type="entry name" value="Homeodomain-like"/>
    <property type="match status" value="3"/>
</dbReference>
<gene>
    <name evidence="7" type="ORF">GGH94_002509</name>
</gene>
<feature type="domain" description="Myb-like" evidence="5">
    <location>
        <begin position="170"/>
        <end position="231"/>
    </location>
</feature>
<evidence type="ECO:0000256" key="4">
    <source>
        <dbReference type="ARBA" id="ARBA00023242"/>
    </source>
</evidence>
<name>A0A9W8IJ96_9FUNG</name>
<evidence type="ECO:0000313" key="8">
    <source>
        <dbReference type="Proteomes" id="UP001140074"/>
    </source>
</evidence>
<evidence type="ECO:0000259" key="6">
    <source>
        <dbReference type="PROSITE" id="PS51294"/>
    </source>
</evidence>
<dbReference type="InterPro" id="IPR001005">
    <property type="entry name" value="SANT/Myb"/>
</dbReference>
<dbReference type="GO" id="GO:0000978">
    <property type="term" value="F:RNA polymerase II cis-regulatory region sequence-specific DNA binding"/>
    <property type="evidence" value="ECO:0007669"/>
    <property type="project" value="TreeGrafter"/>
</dbReference>
<keyword evidence="2" id="KW-0238">DNA-binding</keyword>
<sequence>MANASSRRRLGFIFQNLQSESGSSSLGGPRIGIRWSPEEDDALRTGVAIYGEGKWVLISEFVGTRTNLQCSSRWRCLNSPLSGEVLPAMHWARVMQKESKLKLLFNAGDLSNSELSRRSAVVAAIIQQQQDPPSLLDQGHDKRALGLSSERMRAATAKVDQLDGRVLLEPFSPEEDEMIVRLVRLYGSRWTHIANLVSAARPKQQAQKDGQAQHKQKRTALGVKMRFMALVRSHSNFSQEKTPPEACSSTLKVTGFSGATAKRTIRTWTAKEDAELEAVVGSMVRDRAGFLSWTEASRQLSTKRTPEQCRVRWTQHISTHIQHTPFTKAEDKLLWPFVVDTGQRPLSSKGRTGYRGKAITIKYTNAKGLPTDVGMGWLGAGLMAGRATSALRLRVGRLQHVIEWMRKVAGIKDAHLHFDIVHRLASTPSDFRINSKKRPTN</sequence>
<evidence type="ECO:0000256" key="1">
    <source>
        <dbReference type="ARBA" id="ARBA00023015"/>
    </source>
</evidence>